<name>A0A3B0YBD7_9ZZZZ</name>
<dbReference type="InterPro" id="IPR029060">
    <property type="entry name" value="PIN-like_dom_sf"/>
</dbReference>
<dbReference type="AlphaFoldDB" id="A0A3B0YBD7"/>
<sequence length="144" mass="16200">MISIDTNVLLRYLLMDDEVQSPKAVKRITGKKKVLVTDVVLAETTWALKGKRYKLTQDVIVQVLHSLFEEPNIVFEDGSTIWRAMHDYRLAEPIKIGGKKKQADFADALVVNKSKYVVSCIGEELEAVYTFDTAARKIDGTKAP</sequence>
<protein>
    <recommendedName>
        <fullName evidence="1">PIN domain-containing protein</fullName>
    </recommendedName>
</protein>
<dbReference type="SUPFAM" id="SSF88723">
    <property type="entry name" value="PIN domain-like"/>
    <property type="match status" value="1"/>
</dbReference>
<reference evidence="2" key="1">
    <citation type="submission" date="2018-06" db="EMBL/GenBank/DDBJ databases">
        <authorList>
            <person name="Zhirakovskaya E."/>
        </authorList>
    </citation>
    <scope>NUCLEOTIDE SEQUENCE</scope>
</reference>
<dbReference type="Pfam" id="PF01850">
    <property type="entry name" value="PIN"/>
    <property type="match status" value="1"/>
</dbReference>
<organism evidence="2">
    <name type="scientific">hydrothermal vent metagenome</name>
    <dbReference type="NCBI Taxonomy" id="652676"/>
    <lineage>
        <taxon>unclassified sequences</taxon>
        <taxon>metagenomes</taxon>
        <taxon>ecological metagenomes</taxon>
    </lineage>
</organism>
<feature type="domain" description="PIN" evidence="1">
    <location>
        <begin position="4"/>
        <end position="139"/>
    </location>
</feature>
<evidence type="ECO:0000313" key="2">
    <source>
        <dbReference type="EMBL" id="VAW78168.1"/>
    </source>
</evidence>
<dbReference type="InterPro" id="IPR002716">
    <property type="entry name" value="PIN_dom"/>
</dbReference>
<evidence type="ECO:0000259" key="1">
    <source>
        <dbReference type="Pfam" id="PF01850"/>
    </source>
</evidence>
<dbReference type="CDD" id="cd18683">
    <property type="entry name" value="PIN_VapC-like"/>
    <property type="match status" value="1"/>
</dbReference>
<proteinExistence type="predicted"/>
<dbReference type="Gene3D" id="3.40.50.1010">
    <property type="entry name" value="5'-nuclease"/>
    <property type="match status" value="1"/>
</dbReference>
<accession>A0A3B0YBD7</accession>
<gene>
    <name evidence="2" type="ORF">MNBD_GAMMA13-275</name>
</gene>
<dbReference type="EMBL" id="UOFK01000145">
    <property type="protein sequence ID" value="VAW78168.1"/>
    <property type="molecule type" value="Genomic_DNA"/>
</dbReference>